<dbReference type="Pfam" id="PF22528">
    <property type="entry name" value="PRMT_C"/>
    <property type="match status" value="1"/>
</dbReference>
<reference evidence="7 8" key="1">
    <citation type="journal article" date="2020" name="Genomics">
        <title>Complete, high-quality genomes from long-read metagenomic sequencing of two wolf lichen thalli reveals enigmatic genome architecture.</title>
        <authorList>
            <person name="McKenzie S.K."/>
            <person name="Walston R.F."/>
            <person name="Allen J.L."/>
        </authorList>
    </citation>
    <scope>NUCLEOTIDE SEQUENCE [LARGE SCALE GENOMIC DNA]</scope>
    <source>
        <strain evidence="7">WasteWater1</strain>
    </source>
</reference>
<accession>A0A8H6CLH6</accession>
<evidence type="ECO:0000313" key="8">
    <source>
        <dbReference type="Proteomes" id="UP000593566"/>
    </source>
</evidence>
<evidence type="ECO:0000256" key="4">
    <source>
        <dbReference type="PROSITE-ProRule" id="PRU01015"/>
    </source>
</evidence>
<protein>
    <submittedName>
        <fullName evidence="7">Uncharacterized protein</fullName>
    </submittedName>
</protein>
<dbReference type="EMBL" id="JACCJB010000007">
    <property type="protein sequence ID" value="KAF6225707.1"/>
    <property type="molecule type" value="Genomic_DNA"/>
</dbReference>
<keyword evidence="2 4" id="KW-0808">Transferase</keyword>
<gene>
    <name evidence="7" type="ORF">HO133_009707</name>
</gene>
<dbReference type="CDD" id="cd02440">
    <property type="entry name" value="AdoMet_MTases"/>
    <property type="match status" value="1"/>
</dbReference>
<dbReference type="Pfam" id="PF13649">
    <property type="entry name" value="Methyltransf_25"/>
    <property type="match status" value="1"/>
</dbReference>
<dbReference type="FunFam" id="3.40.50.150:FF:000050">
    <property type="entry name" value="Hnrnp arginine n-methyltransferase"/>
    <property type="match status" value="1"/>
</dbReference>
<dbReference type="InterPro" id="IPR029063">
    <property type="entry name" value="SAM-dependent_MTases_sf"/>
</dbReference>
<dbReference type="PANTHER" id="PTHR11006:SF53">
    <property type="entry name" value="PROTEIN ARGININE N-METHYLTRANSFERASE 3"/>
    <property type="match status" value="1"/>
</dbReference>
<dbReference type="SUPFAM" id="SSF53335">
    <property type="entry name" value="S-adenosyl-L-methionine-dependent methyltransferases"/>
    <property type="match status" value="1"/>
</dbReference>
<name>A0A8H6CLH6_9LECA</name>
<evidence type="ECO:0000259" key="5">
    <source>
        <dbReference type="Pfam" id="PF13649"/>
    </source>
</evidence>
<dbReference type="GO" id="GO:0005634">
    <property type="term" value="C:nucleus"/>
    <property type="evidence" value="ECO:0007669"/>
    <property type="project" value="TreeGrafter"/>
</dbReference>
<dbReference type="GO" id="GO:0042054">
    <property type="term" value="F:histone methyltransferase activity"/>
    <property type="evidence" value="ECO:0007669"/>
    <property type="project" value="TreeGrafter"/>
</dbReference>
<evidence type="ECO:0000256" key="1">
    <source>
        <dbReference type="ARBA" id="ARBA00022603"/>
    </source>
</evidence>
<keyword evidence="1 4" id="KW-0489">Methyltransferase</keyword>
<dbReference type="Gene3D" id="3.40.50.150">
    <property type="entry name" value="Vaccinia Virus protein VP39"/>
    <property type="match status" value="1"/>
</dbReference>
<dbReference type="GO" id="GO:0032259">
    <property type="term" value="P:methylation"/>
    <property type="evidence" value="ECO:0007669"/>
    <property type="project" value="UniProtKB-KW"/>
</dbReference>
<evidence type="ECO:0000313" key="7">
    <source>
        <dbReference type="EMBL" id="KAF6225707.1"/>
    </source>
</evidence>
<dbReference type="InterPro" id="IPR025799">
    <property type="entry name" value="Arg_MeTrfase"/>
</dbReference>
<sequence length="348" mass="39494">MSQGSSVMPASTQADDKMAGMDHAEVHYFNSYNHHGIHEEMLKDEVRTKSYQNAIYQNKHLFKDKVVLDVGCGTGILSMFAVKAGAKHVIGVDMSTIIEKAREIVEANGMTSKISLLQGKMEEVQLPFSKVDIILSEWMGYFLLYESMLDTVLYARDTYLVPGGLIFPDKATIFMAGIEDGEYKDEKIGFWDNVYGFDYTPLKDTALTEPLVDTVEVKACVTDPSRVFSIDLYTVTAADLAFQAPYVLNVRRVDFIHALIAWFDIEFTACHKPISFSTGPHSKYTHWKQTVFYLRDVLRVEENEQVTGLLTSKPNEKKKRDLDITISYELQTDDESRFAEGNLDYKMC</sequence>
<dbReference type="PROSITE" id="PS51678">
    <property type="entry name" value="SAM_MT_PRMT"/>
    <property type="match status" value="1"/>
</dbReference>
<dbReference type="GO" id="GO:0016274">
    <property type="term" value="F:protein-arginine N-methyltransferase activity"/>
    <property type="evidence" value="ECO:0007669"/>
    <property type="project" value="InterPro"/>
</dbReference>
<evidence type="ECO:0000259" key="6">
    <source>
        <dbReference type="Pfam" id="PF22528"/>
    </source>
</evidence>
<dbReference type="RefSeq" id="XP_037154416.1">
    <property type="nucleotide sequence ID" value="XM_037300568.1"/>
</dbReference>
<dbReference type="Proteomes" id="UP000593566">
    <property type="component" value="Unassembled WGS sequence"/>
</dbReference>
<dbReference type="AlphaFoldDB" id="A0A8H6CLH6"/>
<dbReference type="Gene3D" id="2.70.160.11">
    <property type="entry name" value="Hnrnp arginine n-methyltransferase1"/>
    <property type="match status" value="1"/>
</dbReference>
<keyword evidence="8" id="KW-1185">Reference proteome</keyword>
<dbReference type="GeneID" id="59338102"/>
<dbReference type="InterPro" id="IPR041698">
    <property type="entry name" value="Methyltransf_25"/>
</dbReference>
<comment type="caution">
    <text evidence="7">The sequence shown here is derived from an EMBL/GenBank/DDBJ whole genome shotgun (WGS) entry which is preliminary data.</text>
</comment>
<dbReference type="PANTHER" id="PTHR11006">
    <property type="entry name" value="PROTEIN ARGININE N-METHYLTRANSFERASE"/>
    <property type="match status" value="1"/>
</dbReference>
<proteinExistence type="predicted"/>
<feature type="domain" description="Protein arginine N-methyltransferase" evidence="6">
    <location>
        <begin position="169"/>
        <end position="331"/>
    </location>
</feature>
<keyword evidence="3 4" id="KW-0949">S-adenosyl-L-methionine</keyword>
<evidence type="ECO:0000256" key="3">
    <source>
        <dbReference type="ARBA" id="ARBA00022691"/>
    </source>
</evidence>
<evidence type="ECO:0000256" key="2">
    <source>
        <dbReference type="ARBA" id="ARBA00022679"/>
    </source>
</evidence>
<organism evidence="7 8">
    <name type="scientific">Letharia lupina</name>
    <dbReference type="NCBI Taxonomy" id="560253"/>
    <lineage>
        <taxon>Eukaryota</taxon>
        <taxon>Fungi</taxon>
        <taxon>Dikarya</taxon>
        <taxon>Ascomycota</taxon>
        <taxon>Pezizomycotina</taxon>
        <taxon>Lecanoromycetes</taxon>
        <taxon>OSLEUM clade</taxon>
        <taxon>Lecanoromycetidae</taxon>
        <taxon>Lecanorales</taxon>
        <taxon>Lecanorineae</taxon>
        <taxon>Parmeliaceae</taxon>
        <taxon>Letharia</taxon>
    </lineage>
</organism>
<dbReference type="FunFam" id="2.70.160.11:FF:000001">
    <property type="entry name" value="Blast:Protein arginine N-methyltransferase 1"/>
    <property type="match status" value="1"/>
</dbReference>
<dbReference type="InterPro" id="IPR055135">
    <property type="entry name" value="PRMT_dom"/>
</dbReference>
<feature type="domain" description="Methyltransferase" evidence="5">
    <location>
        <begin position="67"/>
        <end position="164"/>
    </location>
</feature>